<dbReference type="PANTHER" id="PTHR45856:SF25">
    <property type="entry name" value="FUNGAL LIPASE-LIKE DOMAIN-CONTAINING PROTEIN"/>
    <property type="match status" value="1"/>
</dbReference>
<evidence type="ECO:0000313" key="2">
    <source>
        <dbReference type="EMBL" id="KAK9808570.1"/>
    </source>
</evidence>
<keyword evidence="3" id="KW-1185">Reference proteome</keyword>
<dbReference type="Proteomes" id="UP001465755">
    <property type="component" value="Unassembled WGS sequence"/>
</dbReference>
<dbReference type="EMBL" id="JALJOQ010000022">
    <property type="protein sequence ID" value="KAK9808570.1"/>
    <property type="molecule type" value="Genomic_DNA"/>
</dbReference>
<dbReference type="Pfam" id="PF01764">
    <property type="entry name" value="Lipase_3"/>
    <property type="match status" value="1"/>
</dbReference>
<dbReference type="CDD" id="cd00519">
    <property type="entry name" value="Lipase_3"/>
    <property type="match status" value="1"/>
</dbReference>
<name>A0AAW1PFG3_9CHLO</name>
<gene>
    <name evidence="2" type="ORF">WJX73_010249</name>
</gene>
<evidence type="ECO:0000259" key="1">
    <source>
        <dbReference type="Pfam" id="PF01764"/>
    </source>
</evidence>
<feature type="domain" description="Fungal lipase-type" evidence="1">
    <location>
        <begin position="170"/>
        <end position="311"/>
    </location>
</feature>
<dbReference type="InterPro" id="IPR002921">
    <property type="entry name" value="Fungal_lipase-type"/>
</dbReference>
<dbReference type="SUPFAM" id="SSF53474">
    <property type="entry name" value="alpha/beta-Hydrolases"/>
    <property type="match status" value="1"/>
</dbReference>
<dbReference type="PANTHER" id="PTHR45856">
    <property type="entry name" value="ALPHA/BETA-HYDROLASES SUPERFAMILY PROTEIN"/>
    <property type="match status" value="1"/>
</dbReference>
<protein>
    <recommendedName>
        <fullName evidence="1">Fungal lipase-type domain-containing protein</fullName>
    </recommendedName>
</protein>
<dbReference type="InterPro" id="IPR051218">
    <property type="entry name" value="Sec_MonoDiacylglyc_Lipase"/>
</dbReference>
<evidence type="ECO:0000313" key="3">
    <source>
        <dbReference type="Proteomes" id="UP001465755"/>
    </source>
</evidence>
<dbReference type="AlphaFoldDB" id="A0AAW1PFG3"/>
<accession>A0AAW1PFG3</accession>
<proteinExistence type="predicted"/>
<dbReference type="Gene3D" id="3.40.50.1820">
    <property type="entry name" value="alpha/beta hydrolase"/>
    <property type="match status" value="1"/>
</dbReference>
<organism evidence="2 3">
    <name type="scientific">Symbiochloris irregularis</name>
    <dbReference type="NCBI Taxonomy" id="706552"/>
    <lineage>
        <taxon>Eukaryota</taxon>
        <taxon>Viridiplantae</taxon>
        <taxon>Chlorophyta</taxon>
        <taxon>core chlorophytes</taxon>
        <taxon>Trebouxiophyceae</taxon>
        <taxon>Trebouxiales</taxon>
        <taxon>Trebouxiaceae</taxon>
        <taxon>Symbiochloris</taxon>
    </lineage>
</organism>
<comment type="caution">
    <text evidence="2">The sequence shown here is derived from an EMBL/GenBank/DDBJ whole genome shotgun (WGS) entry which is preliminary data.</text>
</comment>
<dbReference type="GO" id="GO:0006629">
    <property type="term" value="P:lipid metabolic process"/>
    <property type="evidence" value="ECO:0007669"/>
    <property type="project" value="InterPro"/>
</dbReference>
<reference evidence="2 3" key="1">
    <citation type="journal article" date="2024" name="Nat. Commun.">
        <title>Phylogenomics reveals the evolutionary origins of lichenization in chlorophyte algae.</title>
        <authorList>
            <person name="Puginier C."/>
            <person name="Libourel C."/>
            <person name="Otte J."/>
            <person name="Skaloud P."/>
            <person name="Haon M."/>
            <person name="Grisel S."/>
            <person name="Petersen M."/>
            <person name="Berrin J.G."/>
            <person name="Delaux P.M."/>
            <person name="Dal Grande F."/>
            <person name="Keller J."/>
        </authorList>
    </citation>
    <scope>NUCLEOTIDE SEQUENCE [LARGE SCALE GENOMIC DNA]</scope>
    <source>
        <strain evidence="2 3">SAG 2036</strain>
    </source>
</reference>
<sequence length="377" mass="41771">MASCQDVSLAKSGCPKFDGQIGMVGADIWISFLLAGVLLFSTPWTAGASANPAQMSSQHTADSTVIVGDDWSPFNESQLTPLLPWEIVWLLEEAQDRLRNRSHLPLALEMARTMARYTSVVYCKDENIMAWNCSRCNERAAAFSTFSTIEDAAWDLKAYTGWSPSLPGIVVAFRGTDSHSVGNWVENMRYWRTDFKVPYPGADGSKVHTGFFSSYNFSNLQPNVSTAVGAMLEQHPGADVYIMGHSMGAAVATICAIDVKFTFDLPRERVHLYTFGSPRVGNDVFARFVSTQIRDSIRVTHNRDIVPAWPPMWVGFHHLPTEIWVIDIGFAHVVGVCDDTGEDPMCHNSVCFLGFCTSIADHLLYMGEIMGRGYPEC</sequence>
<dbReference type="InterPro" id="IPR029058">
    <property type="entry name" value="AB_hydrolase_fold"/>
</dbReference>